<keyword evidence="6" id="KW-1185">Reference proteome</keyword>
<evidence type="ECO:0000313" key="6">
    <source>
        <dbReference type="Proteomes" id="UP001165542"/>
    </source>
</evidence>
<keyword evidence="2 3" id="KW-0802">TPR repeat</keyword>
<evidence type="ECO:0000256" key="1">
    <source>
        <dbReference type="ARBA" id="ARBA00022737"/>
    </source>
</evidence>
<keyword evidence="4" id="KW-0732">Signal</keyword>
<organism evidence="5 6">
    <name type="scientific">Halomonas dongshanensis</name>
    <dbReference type="NCBI Taxonomy" id="2890835"/>
    <lineage>
        <taxon>Bacteria</taxon>
        <taxon>Pseudomonadati</taxon>
        <taxon>Pseudomonadota</taxon>
        <taxon>Gammaproteobacteria</taxon>
        <taxon>Oceanospirillales</taxon>
        <taxon>Halomonadaceae</taxon>
        <taxon>Halomonas</taxon>
    </lineage>
</organism>
<dbReference type="RefSeq" id="WP_259037282.1">
    <property type="nucleotide sequence ID" value="NZ_JAJISC010000008.1"/>
</dbReference>
<dbReference type="PROSITE" id="PS50005">
    <property type="entry name" value="TPR"/>
    <property type="match status" value="1"/>
</dbReference>
<proteinExistence type="predicted"/>
<evidence type="ECO:0000313" key="5">
    <source>
        <dbReference type="EMBL" id="MCS2610785.1"/>
    </source>
</evidence>
<dbReference type="InterPro" id="IPR011990">
    <property type="entry name" value="TPR-like_helical_dom_sf"/>
</dbReference>
<feature type="signal peptide" evidence="4">
    <location>
        <begin position="1"/>
        <end position="22"/>
    </location>
</feature>
<accession>A0ABT2EGX7</accession>
<reference evidence="5" key="1">
    <citation type="submission" date="2021-11" db="EMBL/GenBank/DDBJ databases">
        <title>Halomonas sp., isolated from a coastal aquaculture zone in Dongshan Bay.</title>
        <authorList>
            <person name="Lin W."/>
        </authorList>
    </citation>
    <scope>NUCLEOTIDE SEQUENCE</scope>
    <source>
        <strain evidence="5">Yzlin-01</strain>
    </source>
</reference>
<sequence length="222" mass="24661">MKYTVTFALLGATLLLSGCATSGGSSLGSNNECRPLEPEQQLAVQLASDMADQGRMHAALAHLERLPETLPEVRLQKAMIMRQLGDPAAVELYRSLLKSCVAAEAHHGLGQIAAMQGNLDEALNQMQTAASLYPSSYTIRNDLGFVHLQRRELDKARFEFLTALELSQDDPLPLENMITLLIYQGQWQEASALLREGRATPALYQRGEERARQLQQEDQQRQ</sequence>
<dbReference type="SUPFAM" id="SSF48452">
    <property type="entry name" value="TPR-like"/>
    <property type="match status" value="1"/>
</dbReference>
<feature type="repeat" description="TPR" evidence="3">
    <location>
        <begin position="103"/>
        <end position="136"/>
    </location>
</feature>
<protein>
    <submittedName>
        <fullName evidence="5">Tetratricopeptide repeat protein</fullName>
    </submittedName>
</protein>
<keyword evidence="1" id="KW-0677">Repeat</keyword>
<evidence type="ECO:0000256" key="4">
    <source>
        <dbReference type="SAM" id="SignalP"/>
    </source>
</evidence>
<dbReference type="Pfam" id="PF07719">
    <property type="entry name" value="TPR_2"/>
    <property type="match status" value="1"/>
</dbReference>
<comment type="caution">
    <text evidence="5">The sequence shown here is derived from an EMBL/GenBank/DDBJ whole genome shotgun (WGS) entry which is preliminary data.</text>
</comment>
<evidence type="ECO:0000256" key="3">
    <source>
        <dbReference type="PROSITE-ProRule" id="PRU00339"/>
    </source>
</evidence>
<dbReference type="Gene3D" id="1.25.40.10">
    <property type="entry name" value="Tetratricopeptide repeat domain"/>
    <property type="match status" value="1"/>
</dbReference>
<gene>
    <name evidence="5" type="ORF">LLY24_15825</name>
</gene>
<feature type="chain" id="PRO_5046506658" evidence="4">
    <location>
        <begin position="23"/>
        <end position="222"/>
    </location>
</feature>
<dbReference type="InterPro" id="IPR013105">
    <property type="entry name" value="TPR_2"/>
</dbReference>
<dbReference type="EMBL" id="JAJISC010000008">
    <property type="protein sequence ID" value="MCS2610785.1"/>
    <property type="molecule type" value="Genomic_DNA"/>
</dbReference>
<dbReference type="Proteomes" id="UP001165542">
    <property type="component" value="Unassembled WGS sequence"/>
</dbReference>
<dbReference type="PROSITE" id="PS51257">
    <property type="entry name" value="PROKAR_LIPOPROTEIN"/>
    <property type="match status" value="1"/>
</dbReference>
<evidence type="ECO:0000256" key="2">
    <source>
        <dbReference type="ARBA" id="ARBA00022803"/>
    </source>
</evidence>
<name>A0ABT2EGX7_9GAMM</name>
<dbReference type="SMART" id="SM00028">
    <property type="entry name" value="TPR"/>
    <property type="match status" value="2"/>
</dbReference>
<dbReference type="InterPro" id="IPR019734">
    <property type="entry name" value="TPR_rpt"/>
</dbReference>